<dbReference type="Gene3D" id="3.40.50.2000">
    <property type="entry name" value="Glycogen Phosphorylase B"/>
    <property type="match status" value="2"/>
</dbReference>
<keyword evidence="3" id="KW-0808">Transferase</keyword>
<dbReference type="eggNOG" id="KOG1192">
    <property type="taxonomic scope" value="Eukaryota"/>
</dbReference>
<comment type="similarity">
    <text evidence="1">Belongs to the UDP-glycosyltransferase family.</text>
</comment>
<dbReference type="EMBL" id="KB870808">
    <property type="protein sequence ID" value="EOA26427.1"/>
    <property type="molecule type" value="Genomic_DNA"/>
</dbReference>
<accession>R0FU53</accession>
<dbReference type="GO" id="GO:0080043">
    <property type="term" value="F:quercetin 3-O-glucosyltransferase activity"/>
    <property type="evidence" value="ECO:0007669"/>
    <property type="project" value="TreeGrafter"/>
</dbReference>
<evidence type="ECO:0000256" key="1">
    <source>
        <dbReference type="ARBA" id="ARBA00009995"/>
    </source>
</evidence>
<dbReference type="KEGG" id="crb:17888157"/>
<proteinExistence type="inferred from homology"/>
<sequence>MKEIHQRRLVMVPAPFEGHIPSMMNLASYLSSQGFSISIVQTQFNFKDLSPNFPDLNFFTINDGLSESDLKSLGLLEFILRLNSVCEPLLKEFLTIHDDVDFIIYDEFVYFPRRVAEDLNLPKMVFSASSAATSISRCVLMDNQAKGLLPPQEARSQLEEMVPEFHPFRFKDLPVTAYGSMERLMILYENVSNRSPSSGIIHNSSNCLESSFISSAQEKWRVPVYPVGPLHMFNSAGSCPSLYDEEKNCLEWLEKQETNSAIYISMGSLAMTQEIEALEMAMGLVQSNQPFLWVIRPGSIIGQESLDFLPEQFRQTVAEGRGFVVKWAPQKEVLRHRAVGGFWNHCGWNSCLESISSGVPMICMPYSGDQRVNARLMSHVWRTAIEIEGELERGIVEKAVMRLIVDHEGVEMRTRAIGLKEEVEASVRIGGSSYSSLNSLIHRIMSLTSSRSSLSKNIK</sequence>
<dbReference type="Proteomes" id="UP000029121">
    <property type="component" value="Unassembled WGS sequence"/>
</dbReference>
<name>R0FU53_9BRAS</name>
<organism evidence="4 5">
    <name type="scientific">Capsella rubella</name>
    <dbReference type="NCBI Taxonomy" id="81985"/>
    <lineage>
        <taxon>Eukaryota</taxon>
        <taxon>Viridiplantae</taxon>
        <taxon>Streptophyta</taxon>
        <taxon>Embryophyta</taxon>
        <taxon>Tracheophyta</taxon>
        <taxon>Spermatophyta</taxon>
        <taxon>Magnoliopsida</taxon>
        <taxon>eudicotyledons</taxon>
        <taxon>Gunneridae</taxon>
        <taxon>Pentapetalae</taxon>
        <taxon>rosids</taxon>
        <taxon>malvids</taxon>
        <taxon>Brassicales</taxon>
        <taxon>Brassicaceae</taxon>
        <taxon>Camelineae</taxon>
        <taxon>Capsella</taxon>
    </lineage>
</organism>
<evidence type="ECO:0000256" key="3">
    <source>
        <dbReference type="ARBA" id="ARBA00022679"/>
    </source>
</evidence>
<dbReference type="PANTHER" id="PTHR11926">
    <property type="entry name" value="GLUCOSYL/GLUCURONOSYL TRANSFERASES"/>
    <property type="match status" value="1"/>
</dbReference>
<keyword evidence="5" id="KW-1185">Reference proteome</keyword>
<dbReference type="AlphaFoldDB" id="R0FU53"/>
<dbReference type="PANTHER" id="PTHR11926:SF1244">
    <property type="entry name" value="UDP-GLYCOSYLTRANSFERASE 76D1"/>
    <property type="match status" value="1"/>
</dbReference>
<dbReference type="FunFam" id="3.40.50.2000:FF:000040">
    <property type="entry name" value="UDP-glycosyltransferase 76C1"/>
    <property type="match status" value="1"/>
</dbReference>
<evidence type="ECO:0000313" key="5">
    <source>
        <dbReference type="Proteomes" id="UP000029121"/>
    </source>
</evidence>
<dbReference type="InterPro" id="IPR002213">
    <property type="entry name" value="UDP_glucos_trans"/>
</dbReference>
<dbReference type="CDD" id="cd03784">
    <property type="entry name" value="GT1_Gtf-like"/>
    <property type="match status" value="1"/>
</dbReference>
<dbReference type="OrthoDB" id="5835829at2759"/>
<dbReference type="GO" id="GO:0080044">
    <property type="term" value="F:quercetin 7-O-glucosyltransferase activity"/>
    <property type="evidence" value="ECO:0007669"/>
    <property type="project" value="TreeGrafter"/>
</dbReference>
<keyword evidence="2" id="KW-0328">Glycosyltransferase</keyword>
<dbReference type="Pfam" id="PF00201">
    <property type="entry name" value="UDPGT"/>
    <property type="match status" value="1"/>
</dbReference>
<reference evidence="5" key="1">
    <citation type="journal article" date="2013" name="Nat. Genet.">
        <title>The Capsella rubella genome and the genomic consequences of rapid mating system evolution.</title>
        <authorList>
            <person name="Slotte T."/>
            <person name="Hazzouri K.M."/>
            <person name="Agren J.A."/>
            <person name="Koenig D."/>
            <person name="Maumus F."/>
            <person name="Guo Y.L."/>
            <person name="Steige K."/>
            <person name="Platts A.E."/>
            <person name="Escobar J.S."/>
            <person name="Newman L.K."/>
            <person name="Wang W."/>
            <person name="Mandakova T."/>
            <person name="Vello E."/>
            <person name="Smith L.M."/>
            <person name="Henz S.R."/>
            <person name="Steffen J."/>
            <person name="Takuno S."/>
            <person name="Brandvain Y."/>
            <person name="Coop G."/>
            <person name="Andolfatto P."/>
            <person name="Hu T.T."/>
            <person name="Blanchette M."/>
            <person name="Clark R.M."/>
            <person name="Quesneville H."/>
            <person name="Nordborg M."/>
            <person name="Gaut B.S."/>
            <person name="Lysak M.A."/>
            <person name="Jenkins J."/>
            <person name="Grimwood J."/>
            <person name="Chapman J."/>
            <person name="Prochnik S."/>
            <person name="Shu S."/>
            <person name="Rokhsar D."/>
            <person name="Schmutz J."/>
            <person name="Weigel D."/>
            <person name="Wright S.I."/>
        </authorList>
    </citation>
    <scope>NUCLEOTIDE SEQUENCE [LARGE SCALE GENOMIC DNA]</scope>
    <source>
        <strain evidence="5">cv. Monte Gargano</strain>
    </source>
</reference>
<gene>
    <name evidence="4" type="ORF">CARUB_v10025043mg</name>
</gene>
<evidence type="ECO:0008006" key="6">
    <source>
        <dbReference type="Google" id="ProtNLM"/>
    </source>
</evidence>
<dbReference type="SUPFAM" id="SSF53756">
    <property type="entry name" value="UDP-Glycosyltransferase/glycogen phosphorylase"/>
    <property type="match status" value="1"/>
</dbReference>
<protein>
    <recommendedName>
        <fullName evidence="6">Glycosyltransferase</fullName>
    </recommendedName>
</protein>
<evidence type="ECO:0000313" key="4">
    <source>
        <dbReference type="EMBL" id="EOA26427.1"/>
    </source>
</evidence>
<evidence type="ECO:0000256" key="2">
    <source>
        <dbReference type="ARBA" id="ARBA00022676"/>
    </source>
</evidence>